<dbReference type="InterPro" id="IPR028081">
    <property type="entry name" value="Leu-bd"/>
</dbReference>
<feature type="domain" description="Leucine-binding protein" evidence="5">
    <location>
        <begin position="55"/>
        <end position="393"/>
    </location>
</feature>
<dbReference type="Pfam" id="PF13458">
    <property type="entry name" value="Peripla_BP_6"/>
    <property type="match status" value="1"/>
</dbReference>
<dbReference type="InterPro" id="IPR051010">
    <property type="entry name" value="BCAA_transport"/>
</dbReference>
<comment type="caution">
    <text evidence="6">The sequence shown here is derived from an EMBL/GenBank/DDBJ whole genome shotgun (WGS) entry which is preliminary data.</text>
</comment>
<dbReference type="RefSeq" id="WP_270897832.1">
    <property type="nucleotide sequence ID" value="NZ_JBHSPF010000024.1"/>
</dbReference>
<sequence>MRKFVIGVFSFATILIILSGCTNSAMQDTEGTTANGEEVTEGSSGEVNSESSEDSIKIGALHPFSGVYATLGNDLSDGMKLYLDSVDWTAGGKTIELIEEDSEADPQNSLRRLRKLMDQDNIDILTGVVSTAVAYAIRDELDANQLPFLTSHAGGDDLTRSERSDYIWRSSFSSWQVGNAMGEWAYENIGDKMFIAAADYAFGREVSASFKDAYTEAGGEIIGEVYPPLENNDYASYLTTIADADADGVYAFFAGSDAVRFVQQFHEYGLHENFELLGSGWLVSEDLRESIGEAAEGVYAASFWDYNLENEENIAFREAYEEAYDRRPTIEALEGYDATRILVETIEELNGDVSDPDKVIEVMSQVTFDSPRGPFSFDTDTHHVIQNMYILETIMDGERTENSMIETIENVQDPGE</sequence>
<feature type="signal peptide" evidence="4">
    <location>
        <begin position="1"/>
        <end position="27"/>
    </location>
</feature>
<keyword evidence="2 4" id="KW-0732">Signal</keyword>
<dbReference type="PANTHER" id="PTHR30483">
    <property type="entry name" value="LEUCINE-SPECIFIC-BINDING PROTEIN"/>
    <property type="match status" value="1"/>
</dbReference>
<dbReference type="PANTHER" id="PTHR30483:SF6">
    <property type="entry name" value="PERIPLASMIC BINDING PROTEIN OF ABC TRANSPORTER FOR NATURAL AMINO ACIDS"/>
    <property type="match status" value="1"/>
</dbReference>
<feature type="region of interest" description="Disordered" evidence="3">
    <location>
        <begin position="28"/>
        <end position="52"/>
    </location>
</feature>
<evidence type="ECO:0000256" key="3">
    <source>
        <dbReference type="SAM" id="MobiDB-lite"/>
    </source>
</evidence>
<dbReference type="SUPFAM" id="SSF53822">
    <property type="entry name" value="Periplasmic binding protein-like I"/>
    <property type="match status" value="1"/>
</dbReference>
<dbReference type="EMBL" id="JBHSPF010000024">
    <property type="protein sequence ID" value="MFC5628528.1"/>
    <property type="molecule type" value="Genomic_DNA"/>
</dbReference>
<dbReference type="CDD" id="cd20014">
    <property type="entry name" value="PBP1_RPA0668_benzoate-like"/>
    <property type="match status" value="1"/>
</dbReference>
<evidence type="ECO:0000256" key="1">
    <source>
        <dbReference type="ARBA" id="ARBA00010062"/>
    </source>
</evidence>
<feature type="chain" id="PRO_5047225671" evidence="4">
    <location>
        <begin position="28"/>
        <end position="416"/>
    </location>
</feature>
<gene>
    <name evidence="6" type="ORF">ACFPTR_06410</name>
</gene>
<comment type="similarity">
    <text evidence="1">Belongs to the leucine-binding protein family.</text>
</comment>
<evidence type="ECO:0000259" key="5">
    <source>
        <dbReference type="Pfam" id="PF13458"/>
    </source>
</evidence>
<evidence type="ECO:0000256" key="2">
    <source>
        <dbReference type="ARBA" id="ARBA00022729"/>
    </source>
</evidence>
<name>A0ABW0U541_9BACI</name>
<dbReference type="PROSITE" id="PS51257">
    <property type="entry name" value="PROKAR_LIPOPROTEIN"/>
    <property type="match status" value="1"/>
</dbReference>
<evidence type="ECO:0000313" key="6">
    <source>
        <dbReference type="EMBL" id="MFC5628528.1"/>
    </source>
</evidence>
<organism evidence="6 7">
    <name type="scientific">Aliibacillus thermotolerans</name>
    <dbReference type="NCBI Taxonomy" id="1834418"/>
    <lineage>
        <taxon>Bacteria</taxon>
        <taxon>Bacillati</taxon>
        <taxon>Bacillota</taxon>
        <taxon>Bacilli</taxon>
        <taxon>Bacillales</taxon>
        <taxon>Bacillaceae</taxon>
        <taxon>Aliibacillus</taxon>
    </lineage>
</organism>
<evidence type="ECO:0000256" key="4">
    <source>
        <dbReference type="SAM" id="SignalP"/>
    </source>
</evidence>
<keyword evidence="7" id="KW-1185">Reference proteome</keyword>
<dbReference type="Proteomes" id="UP001596143">
    <property type="component" value="Unassembled WGS sequence"/>
</dbReference>
<proteinExistence type="inferred from homology"/>
<dbReference type="InterPro" id="IPR028082">
    <property type="entry name" value="Peripla_BP_I"/>
</dbReference>
<feature type="compositionally biased region" description="Low complexity" evidence="3">
    <location>
        <begin position="35"/>
        <end position="50"/>
    </location>
</feature>
<protein>
    <submittedName>
        <fullName evidence="6">ABC transporter substrate-binding protein</fullName>
    </submittedName>
</protein>
<evidence type="ECO:0000313" key="7">
    <source>
        <dbReference type="Proteomes" id="UP001596143"/>
    </source>
</evidence>
<dbReference type="Gene3D" id="3.40.50.2300">
    <property type="match status" value="2"/>
</dbReference>
<reference evidence="7" key="1">
    <citation type="journal article" date="2019" name="Int. J. Syst. Evol. Microbiol.">
        <title>The Global Catalogue of Microorganisms (GCM) 10K type strain sequencing project: providing services to taxonomists for standard genome sequencing and annotation.</title>
        <authorList>
            <consortium name="The Broad Institute Genomics Platform"/>
            <consortium name="The Broad Institute Genome Sequencing Center for Infectious Disease"/>
            <person name="Wu L."/>
            <person name="Ma J."/>
        </authorList>
    </citation>
    <scope>NUCLEOTIDE SEQUENCE [LARGE SCALE GENOMIC DNA]</scope>
    <source>
        <strain evidence="7">CGMCC 1.15790</strain>
    </source>
</reference>
<accession>A0ABW0U541</accession>